<evidence type="ECO:0000256" key="3">
    <source>
        <dbReference type="ARBA" id="ARBA00022679"/>
    </source>
</evidence>
<dbReference type="Proteomes" id="UP001239994">
    <property type="component" value="Unassembled WGS sequence"/>
</dbReference>
<dbReference type="GO" id="GO:0016746">
    <property type="term" value="F:acyltransferase activity"/>
    <property type="evidence" value="ECO:0007669"/>
    <property type="project" value="UniProtKB-KW"/>
</dbReference>
<dbReference type="InterPro" id="IPR032098">
    <property type="entry name" value="Acyltransf_C"/>
</dbReference>
<evidence type="ECO:0000313" key="9">
    <source>
        <dbReference type="EMBL" id="KAK1791231.1"/>
    </source>
</evidence>
<keyword evidence="2" id="KW-0444">Lipid biosynthesis</keyword>
<dbReference type="CDD" id="cd07990">
    <property type="entry name" value="LPLAT_LCLAT1-like"/>
    <property type="match status" value="1"/>
</dbReference>
<dbReference type="PANTHER" id="PTHR10983">
    <property type="entry name" value="1-ACYLGLYCEROL-3-PHOSPHATE ACYLTRANSFERASE-RELATED"/>
    <property type="match status" value="1"/>
</dbReference>
<evidence type="ECO:0000256" key="7">
    <source>
        <dbReference type="SAM" id="Phobius"/>
    </source>
</evidence>
<dbReference type="PANTHER" id="PTHR10983:SF16">
    <property type="entry name" value="LYSOCARDIOLIPIN ACYLTRANSFERASE 1"/>
    <property type="match status" value="1"/>
</dbReference>
<keyword evidence="4" id="KW-0443">Lipid metabolism</keyword>
<accession>A0AAD8Z4B1</accession>
<sequence>CICNIHGSEGKMVSRSKSCANMAALSIQGLYFVVTLFLSSFFGSVFMLGPVLPVMILSPAWYRWLTDRIVATWLTLPVALLEVVFGVKVVITGDGFVPGERSVIIMNHRTRLDWMFLWCCLLRYSYLRLEKICLKAALKAVPGFGWAMQVAAFIFIHRKWEEDRRHMANMLEYFCDIREPVQLLLFPEGTDLTGAIDLVQVCVRAGADLRPAACVGQPELASDLLHVWGSRSGSVKADLRPAADNSRARSDKFADENGLPRYEYVLHPRTTGFTFIVDTLRKGDNLDAVHDITVAYPENIPQTERHLLSGSFPREIHFHVQRHAVASLPRQPELLEAWCRERWAEKEQHLRTFYAARPPAFAAPEARVPPCKSEWRVALVKTASLCYWTAFIALSTAGFWFWAPLRYYFLFMVVFFLGQQKAMGGLELIELACHRRRRGGAIGGASSKEE</sequence>
<dbReference type="EMBL" id="JAROKS010000020">
    <property type="protein sequence ID" value="KAK1791231.1"/>
    <property type="molecule type" value="Genomic_DNA"/>
</dbReference>
<evidence type="ECO:0000256" key="6">
    <source>
        <dbReference type="ARBA" id="ARBA00023315"/>
    </source>
</evidence>
<keyword evidence="5" id="KW-1208">Phospholipid metabolism</keyword>
<keyword evidence="7" id="KW-1133">Transmembrane helix</keyword>
<feature type="transmembrane region" description="Helical" evidence="7">
    <location>
        <begin position="69"/>
        <end position="91"/>
    </location>
</feature>
<comment type="similarity">
    <text evidence="1">Belongs to the 1-acyl-sn-glycerol-3-phosphate acyltransferase family.</text>
</comment>
<keyword evidence="6" id="KW-0012">Acyltransferase</keyword>
<evidence type="ECO:0000256" key="2">
    <source>
        <dbReference type="ARBA" id="ARBA00022516"/>
    </source>
</evidence>
<feature type="transmembrane region" description="Helical" evidence="7">
    <location>
        <begin position="30"/>
        <end position="57"/>
    </location>
</feature>
<protein>
    <recommendedName>
        <fullName evidence="8">Phospholipid/glycerol acyltransferase domain-containing protein</fullName>
    </recommendedName>
</protein>
<evidence type="ECO:0000256" key="1">
    <source>
        <dbReference type="ARBA" id="ARBA00008655"/>
    </source>
</evidence>
<keyword evidence="3" id="KW-0808">Transferase</keyword>
<feature type="non-terminal residue" evidence="9">
    <location>
        <position position="1"/>
    </location>
</feature>
<comment type="caution">
    <text evidence="9">The sequence shown here is derived from an EMBL/GenBank/DDBJ whole genome shotgun (WGS) entry which is preliminary data.</text>
</comment>
<evidence type="ECO:0000313" key="10">
    <source>
        <dbReference type="Proteomes" id="UP001239994"/>
    </source>
</evidence>
<keyword evidence="10" id="KW-1185">Reference proteome</keyword>
<dbReference type="InterPro" id="IPR002123">
    <property type="entry name" value="Plipid/glycerol_acylTrfase"/>
</dbReference>
<feature type="domain" description="Phospholipid/glycerol acyltransferase" evidence="8">
    <location>
        <begin position="102"/>
        <end position="217"/>
    </location>
</feature>
<dbReference type="Pfam" id="PF01553">
    <property type="entry name" value="Acyltransferase"/>
    <property type="match status" value="1"/>
</dbReference>
<dbReference type="GO" id="GO:0005783">
    <property type="term" value="C:endoplasmic reticulum"/>
    <property type="evidence" value="ECO:0007669"/>
    <property type="project" value="TreeGrafter"/>
</dbReference>
<dbReference type="AlphaFoldDB" id="A0AAD8Z4B1"/>
<dbReference type="SUPFAM" id="SSF69593">
    <property type="entry name" value="Glycerol-3-phosphate (1)-acyltransferase"/>
    <property type="match status" value="1"/>
</dbReference>
<feature type="transmembrane region" description="Helical" evidence="7">
    <location>
        <begin position="409"/>
        <end position="429"/>
    </location>
</feature>
<dbReference type="GO" id="GO:0008654">
    <property type="term" value="P:phospholipid biosynthetic process"/>
    <property type="evidence" value="ECO:0007669"/>
    <property type="project" value="UniProtKB-KW"/>
</dbReference>
<evidence type="ECO:0000256" key="4">
    <source>
        <dbReference type="ARBA" id="ARBA00023209"/>
    </source>
</evidence>
<gene>
    <name evidence="9" type="ORF">P4O66_013251</name>
</gene>
<organism evidence="9 10">
    <name type="scientific">Electrophorus voltai</name>
    <dbReference type="NCBI Taxonomy" id="2609070"/>
    <lineage>
        <taxon>Eukaryota</taxon>
        <taxon>Metazoa</taxon>
        <taxon>Chordata</taxon>
        <taxon>Craniata</taxon>
        <taxon>Vertebrata</taxon>
        <taxon>Euteleostomi</taxon>
        <taxon>Actinopterygii</taxon>
        <taxon>Neopterygii</taxon>
        <taxon>Teleostei</taxon>
        <taxon>Ostariophysi</taxon>
        <taxon>Gymnotiformes</taxon>
        <taxon>Gymnotoidei</taxon>
        <taxon>Gymnotidae</taxon>
        <taxon>Electrophorus</taxon>
    </lineage>
</organism>
<evidence type="ECO:0000256" key="5">
    <source>
        <dbReference type="ARBA" id="ARBA00023264"/>
    </source>
</evidence>
<proteinExistence type="inferred from homology"/>
<keyword evidence="4" id="KW-0594">Phospholipid biosynthesis</keyword>
<name>A0AAD8Z4B1_9TELE</name>
<reference evidence="9" key="1">
    <citation type="submission" date="2023-03" db="EMBL/GenBank/DDBJ databases">
        <title>Electrophorus voltai genome.</title>
        <authorList>
            <person name="Bian C."/>
        </authorList>
    </citation>
    <scope>NUCLEOTIDE SEQUENCE</scope>
    <source>
        <strain evidence="9">CB-2022</strain>
        <tissue evidence="9">Muscle</tissue>
    </source>
</reference>
<dbReference type="SMART" id="SM00563">
    <property type="entry name" value="PlsC"/>
    <property type="match status" value="1"/>
</dbReference>
<keyword evidence="7" id="KW-0812">Transmembrane</keyword>
<dbReference type="GO" id="GO:0036149">
    <property type="term" value="P:phosphatidylinositol acyl-chain remodeling"/>
    <property type="evidence" value="ECO:0007669"/>
    <property type="project" value="TreeGrafter"/>
</dbReference>
<keyword evidence="7" id="KW-0472">Membrane</keyword>
<dbReference type="Pfam" id="PF16076">
    <property type="entry name" value="Acyltransf_C"/>
    <property type="match status" value="1"/>
</dbReference>
<evidence type="ECO:0000259" key="8">
    <source>
        <dbReference type="SMART" id="SM00563"/>
    </source>
</evidence>
<feature type="transmembrane region" description="Helical" evidence="7">
    <location>
        <begin position="385"/>
        <end position="403"/>
    </location>
</feature>